<dbReference type="HAMAP" id="MF_01150">
    <property type="entry name" value="TorD"/>
    <property type="match status" value="1"/>
</dbReference>
<dbReference type="GO" id="GO:0006457">
    <property type="term" value="P:protein folding"/>
    <property type="evidence" value="ECO:0007669"/>
    <property type="project" value="UniProtKB-UniRule"/>
</dbReference>
<dbReference type="InterPro" id="IPR023069">
    <property type="entry name" value="Chaperone_TorD"/>
</dbReference>
<dbReference type="PANTHER" id="PTHR34227:SF11">
    <property type="entry name" value="CHAPERONE PROTEIN TORD"/>
    <property type="match status" value="1"/>
</dbReference>
<dbReference type="AlphaFoldDB" id="A0A9D1Q580"/>
<protein>
    <recommendedName>
        <fullName evidence="3">Chaperone protein TorD</fullName>
    </recommendedName>
</protein>
<comment type="caution">
    <text evidence="4">The sequence shown here is derived from an EMBL/GenBank/DDBJ whole genome shotgun (WGS) entry which is preliminary data.</text>
</comment>
<reference evidence="4" key="2">
    <citation type="submission" date="2021-04" db="EMBL/GenBank/DDBJ databases">
        <authorList>
            <person name="Gilroy R."/>
        </authorList>
    </citation>
    <scope>NUCLEOTIDE SEQUENCE</scope>
    <source>
        <strain evidence="4">CHK160-9182</strain>
    </source>
</reference>
<dbReference type="Gene3D" id="1.20.120.1820">
    <property type="match status" value="1"/>
</dbReference>
<dbReference type="EMBL" id="DXHP01000129">
    <property type="protein sequence ID" value="HIW06832.1"/>
    <property type="molecule type" value="Genomic_DNA"/>
</dbReference>
<sequence length="231" mass="26843">MKKMKQRAHEASMMAQLRSEIYQWFAQVFSKELEKEEIQIYQDGALNTIFDLFIEIGLSLEVERFQAAITDLAKITDPELELKADFAACFLLDEKNGAMPYASLYLSEDGMMYSEAERKMRELLSKSGLMILESFKEPSDHLAIYLSLLHKWCQQLREEIENESNISEYLYNEYLAQKTFIDDGILLWLPSWNDRLNRIAHCQTGFYQALGALLVAFLFAESDFLANELQN</sequence>
<comment type="similarity">
    <text evidence="3">Belongs to the TorD/DmsD family. TorD subfamily.</text>
</comment>
<evidence type="ECO:0000256" key="2">
    <source>
        <dbReference type="ARBA" id="ARBA00023186"/>
    </source>
</evidence>
<dbReference type="Pfam" id="PF02613">
    <property type="entry name" value="Nitrate_red_del"/>
    <property type="match status" value="1"/>
</dbReference>
<evidence type="ECO:0000256" key="1">
    <source>
        <dbReference type="ARBA" id="ARBA00022490"/>
    </source>
</evidence>
<dbReference type="NCBIfam" id="NF003442">
    <property type="entry name" value="PRK04976.1"/>
    <property type="match status" value="1"/>
</dbReference>
<proteinExistence type="inferred from homology"/>
<keyword evidence="2 3" id="KW-0143">Chaperone</keyword>
<dbReference type="Gene3D" id="1.20.1280.20">
    <property type="entry name" value="HscB, C-terminal domain"/>
    <property type="match status" value="1"/>
</dbReference>
<dbReference type="InterPro" id="IPR050289">
    <property type="entry name" value="TorD/DmsD_chaperones"/>
</dbReference>
<evidence type="ECO:0000313" key="4">
    <source>
        <dbReference type="EMBL" id="HIW06832.1"/>
    </source>
</evidence>
<dbReference type="InterPro" id="IPR036386">
    <property type="entry name" value="HscB_C_sf"/>
</dbReference>
<dbReference type="InterPro" id="IPR036411">
    <property type="entry name" value="TorD-like_sf"/>
</dbReference>
<dbReference type="Proteomes" id="UP000823934">
    <property type="component" value="Unassembled WGS sequence"/>
</dbReference>
<dbReference type="PANTHER" id="PTHR34227">
    <property type="entry name" value="CHAPERONE PROTEIN YCDY"/>
    <property type="match status" value="1"/>
</dbReference>
<evidence type="ECO:0000256" key="3">
    <source>
        <dbReference type="HAMAP-Rule" id="MF_01150"/>
    </source>
</evidence>
<accession>A0A9D1Q580</accession>
<gene>
    <name evidence="3 4" type="primary">torD</name>
    <name evidence="4" type="ORF">H9889_05850</name>
</gene>
<name>A0A9D1Q580_9GAMM</name>
<organism evidence="4 5">
    <name type="scientific">Candidatus Ignatzschineria merdigallinarum</name>
    <dbReference type="NCBI Taxonomy" id="2838621"/>
    <lineage>
        <taxon>Bacteria</taxon>
        <taxon>Pseudomonadati</taxon>
        <taxon>Pseudomonadota</taxon>
        <taxon>Gammaproteobacteria</taxon>
        <taxon>Cardiobacteriales</taxon>
        <taxon>Ignatzschineriaceae</taxon>
        <taxon>Ignatzschineria</taxon>
    </lineage>
</organism>
<dbReference type="GO" id="GO:0051259">
    <property type="term" value="P:protein complex oligomerization"/>
    <property type="evidence" value="ECO:0007669"/>
    <property type="project" value="InterPro"/>
</dbReference>
<dbReference type="SUPFAM" id="SSF89155">
    <property type="entry name" value="TorD-like"/>
    <property type="match status" value="1"/>
</dbReference>
<keyword evidence="1 3" id="KW-0963">Cytoplasm</keyword>
<dbReference type="GO" id="GO:0005737">
    <property type="term" value="C:cytoplasm"/>
    <property type="evidence" value="ECO:0007669"/>
    <property type="project" value="UniProtKB-SubCell"/>
</dbReference>
<evidence type="ECO:0000313" key="5">
    <source>
        <dbReference type="Proteomes" id="UP000823934"/>
    </source>
</evidence>
<dbReference type="InterPro" id="IPR020945">
    <property type="entry name" value="DMSO/NO3_reduct_chaperone"/>
</dbReference>
<comment type="subcellular location">
    <subcellularLocation>
        <location evidence="3">Cytoplasm</location>
    </subcellularLocation>
</comment>
<comment type="function">
    <text evidence="3">Involved in the biogenesis of TorA. Acts on TorA before the insertion of the molybdenum cofactor and, as a result, probably favors a conformation of the apoenzyme that is competent for acquiring the cofactor.</text>
</comment>
<reference evidence="4" key="1">
    <citation type="journal article" date="2021" name="PeerJ">
        <title>Extensive microbial diversity within the chicken gut microbiome revealed by metagenomics and culture.</title>
        <authorList>
            <person name="Gilroy R."/>
            <person name="Ravi A."/>
            <person name="Getino M."/>
            <person name="Pursley I."/>
            <person name="Horton D.L."/>
            <person name="Alikhan N.F."/>
            <person name="Baker D."/>
            <person name="Gharbi K."/>
            <person name="Hall N."/>
            <person name="Watson M."/>
            <person name="Adriaenssens E.M."/>
            <person name="Foster-Nyarko E."/>
            <person name="Jarju S."/>
            <person name="Secka A."/>
            <person name="Antonio M."/>
            <person name="Oren A."/>
            <person name="Chaudhuri R.R."/>
            <person name="La Ragione R."/>
            <person name="Hildebrand F."/>
            <person name="Pallen M.J."/>
        </authorList>
    </citation>
    <scope>NUCLEOTIDE SEQUENCE</scope>
    <source>
        <strain evidence="4">CHK160-9182</strain>
    </source>
</reference>